<reference evidence="2" key="1">
    <citation type="submission" date="2022-08" db="EMBL/GenBank/DDBJ databases">
        <authorList>
            <person name="Gutierrez-Valencia J."/>
        </authorList>
    </citation>
    <scope>NUCLEOTIDE SEQUENCE</scope>
</reference>
<accession>A0AAV0N6M7</accession>
<evidence type="ECO:0000256" key="1">
    <source>
        <dbReference type="SAM" id="Phobius"/>
    </source>
</evidence>
<name>A0AAV0N6M7_9ROSI</name>
<comment type="caution">
    <text evidence="2">The sequence shown here is derived from an EMBL/GenBank/DDBJ whole genome shotgun (WGS) entry which is preliminary data.</text>
</comment>
<protein>
    <submittedName>
        <fullName evidence="2">Uncharacterized protein</fullName>
    </submittedName>
</protein>
<evidence type="ECO:0000313" key="3">
    <source>
        <dbReference type="Proteomes" id="UP001154282"/>
    </source>
</evidence>
<dbReference type="Proteomes" id="UP001154282">
    <property type="component" value="Unassembled WGS sequence"/>
</dbReference>
<sequence length="84" mass="9916">MCRYLINYAKVSEEMYFRHCSILLRVLLAAHQKPKDSGFGDFLQIKSWQWHFPISFIDASVFSSTFPFFLVSFFMNSSFVTLFP</sequence>
<keyword evidence="1" id="KW-0472">Membrane</keyword>
<dbReference type="EMBL" id="CAMGYJ010000008">
    <property type="protein sequence ID" value="CAI0454047.1"/>
    <property type="molecule type" value="Genomic_DNA"/>
</dbReference>
<gene>
    <name evidence="2" type="ORF">LITE_LOCUS31835</name>
</gene>
<keyword evidence="1" id="KW-0812">Transmembrane</keyword>
<keyword evidence="3" id="KW-1185">Reference proteome</keyword>
<evidence type="ECO:0000313" key="2">
    <source>
        <dbReference type="EMBL" id="CAI0454047.1"/>
    </source>
</evidence>
<organism evidence="2 3">
    <name type="scientific">Linum tenue</name>
    <dbReference type="NCBI Taxonomy" id="586396"/>
    <lineage>
        <taxon>Eukaryota</taxon>
        <taxon>Viridiplantae</taxon>
        <taxon>Streptophyta</taxon>
        <taxon>Embryophyta</taxon>
        <taxon>Tracheophyta</taxon>
        <taxon>Spermatophyta</taxon>
        <taxon>Magnoliopsida</taxon>
        <taxon>eudicotyledons</taxon>
        <taxon>Gunneridae</taxon>
        <taxon>Pentapetalae</taxon>
        <taxon>rosids</taxon>
        <taxon>fabids</taxon>
        <taxon>Malpighiales</taxon>
        <taxon>Linaceae</taxon>
        <taxon>Linum</taxon>
    </lineage>
</organism>
<proteinExistence type="predicted"/>
<dbReference type="AlphaFoldDB" id="A0AAV0N6M7"/>
<keyword evidence="1" id="KW-1133">Transmembrane helix</keyword>
<feature type="transmembrane region" description="Helical" evidence="1">
    <location>
        <begin position="56"/>
        <end position="75"/>
    </location>
</feature>